<name>A0A834TGN6_9FABA</name>
<protein>
    <submittedName>
        <fullName evidence="2">Uncharacterized protein</fullName>
    </submittedName>
</protein>
<comment type="caution">
    <text evidence="2">The sequence shown here is derived from an EMBL/GenBank/DDBJ whole genome shotgun (WGS) entry which is preliminary data.</text>
</comment>
<proteinExistence type="predicted"/>
<sequence>MKLMSGPLTLASRNATSISERIFKRAKVSWRGHRLPPKLRSPSSPLPLVSSSPAEFDPPPAATDSPPPSAAAGSDAAAATVAGATASEEPPPPPPPNTAVDESPSIDRIGLSLCCLYLSIYLSIYDYVSSLRFFSTLNLRSSNYSS</sequence>
<feature type="region of interest" description="Disordered" evidence="1">
    <location>
        <begin position="34"/>
        <end position="103"/>
    </location>
</feature>
<evidence type="ECO:0000256" key="1">
    <source>
        <dbReference type="SAM" id="MobiDB-lite"/>
    </source>
</evidence>
<feature type="compositionally biased region" description="Low complexity" evidence="1">
    <location>
        <begin position="38"/>
        <end position="53"/>
    </location>
</feature>
<evidence type="ECO:0000313" key="3">
    <source>
        <dbReference type="Proteomes" id="UP000634136"/>
    </source>
</evidence>
<feature type="compositionally biased region" description="Pro residues" evidence="1">
    <location>
        <begin position="56"/>
        <end position="69"/>
    </location>
</feature>
<accession>A0A834TGN6</accession>
<keyword evidence="3" id="KW-1185">Reference proteome</keyword>
<evidence type="ECO:0000313" key="2">
    <source>
        <dbReference type="EMBL" id="KAF7821753.1"/>
    </source>
</evidence>
<feature type="compositionally biased region" description="Low complexity" evidence="1">
    <location>
        <begin position="70"/>
        <end position="86"/>
    </location>
</feature>
<reference evidence="2" key="1">
    <citation type="submission" date="2020-09" db="EMBL/GenBank/DDBJ databases">
        <title>Genome-Enabled Discovery of Anthraquinone Biosynthesis in Senna tora.</title>
        <authorList>
            <person name="Kang S.-H."/>
            <person name="Pandey R.P."/>
            <person name="Lee C.-M."/>
            <person name="Sim J.-S."/>
            <person name="Jeong J.-T."/>
            <person name="Choi B.-S."/>
            <person name="Jung M."/>
            <person name="Ginzburg D."/>
            <person name="Zhao K."/>
            <person name="Won S.Y."/>
            <person name="Oh T.-J."/>
            <person name="Yu Y."/>
            <person name="Kim N.-H."/>
            <person name="Lee O.R."/>
            <person name="Lee T.-H."/>
            <person name="Bashyal P."/>
            <person name="Kim T.-S."/>
            <person name="Lee W.-H."/>
            <person name="Kawkins C."/>
            <person name="Kim C.-K."/>
            <person name="Kim J.S."/>
            <person name="Ahn B.O."/>
            <person name="Rhee S.Y."/>
            <person name="Sohng J.K."/>
        </authorList>
    </citation>
    <scope>NUCLEOTIDE SEQUENCE</scope>
    <source>
        <tissue evidence="2">Leaf</tissue>
    </source>
</reference>
<dbReference type="Proteomes" id="UP000634136">
    <property type="component" value="Unassembled WGS sequence"/>
</dbReference>
<organism evidence="2 3">
    <name type="scientific">Senna tora</name>
    <dbReference type="NCBI Taxonomy" id="362788"/>
    <lineage>
        <taxon>Eukaryota</taxon>
        <taxon>Viridiplantae</taxon>
        <taxon>Streptophyta</taxon>
        <taxon>Embryophyta</taxon>
        <taxon>Tracheophyta</taxon>
        <taxon>Spermatophyta</taxon>
        <taxon>Magnoliopsida</taxon>
        <taxon>eudicotyledons</taxon>
        <taxon>Gunneridae</taxon>
        <taxon>Pentapetalae</taxon>
        <taxon>rosids</taxon>
        <taxon>fabids</taxon>
        <taxon>Fabales</taxon>
        <taxon>Fabaceae</taxon>
        <taxon>Caesalpinioideae</taxon>
        <taxon>Cassia clade</taxon>
        <taxon>Senna</taxon>
    </lineage>
</organism>
<gene>
    <name evidence="2" type="ORF">G2W53_027208</name>
</gene>
<dbReference type="AlphaFoldDB" id="A0A834TGN6"/>
<dbReference type="EMBL" id="JAAIUW010000008">
    <property type="protein sequence ID" value="KAF7821753.1"/>
    <property type="molecule type" value="Genomic_DNA"/>
</dbReference>